<sequence>ACQRGVPAASPSTPPSTPPGLAASPWSRVQDKVQELVTRAREKWQWFWGPEAFQGFLQAYYDDHLKDLNLRTQAWLRSSRDSLLNKAHALCPQLLCRDSDTN</sequence>
<evidence type="ECO:0000313" key="11">
    <source>
        <dbReference type="EMBL" id="KAF0872423.1"/>
    </source>
</evidence>
<proteinExistence type="inferred from homology"/>
<evidence type="ECO:0000256" key="8">
    <source>
        <dbReference type="ARBA" id="ARBA00023055"/>
    </source>
</evidence>
<evidence type="ECO:0000256" key="1">
    <source>
        <dbReference type="ARBA" id="ARBA00003688"/>
    </source>
</evidence>
<keyword evidence="8" id="KW-0445">Lipid transport</keyword>
<comment type="caution">
    <text evidence="11">The sequence shown here is derived from an EMBL/GenBank/DDBJ whole genome shotgun (WGS) entry which is preliminary data.</text>
</comment>
<dbReference type="GO" id="GO:0006869">
    <property type="term" value="P:lipid transport"/>
    <property type="evidence" value="ECO:0007669"/>
    <property type="project" value="UniProtKB-KW"/>
</dbReference>
<dbReference type="Pfam" id="PF15119">
    <property type="entry name" value="APOC4"/>
    <property type="match status" value="1"/>
</dbReference>
<dbReference type="GO" id="GO:0010890">
    <property type="term" value="P:positive regulation of triglyceride storage"/>
    <property type="evidence" value="ECO:0007669"/>
    <property type="project" value="TreeGrafter"/>
</dbReference>
<evidence type="ECO:0000256" key="9">
    <source>
        <dbReference type="ARBA" id="ARBA00031172"/>
    </source>
</evidence>
<keyword evidence="12" id="KW-1185">Reference proteome</keyword>
<dbReference type="Proteomes" id="UP000475037">
    <property type="component" value="Unassembled WGS sequence"/>
</dbReference>
<dbReference type="AlphaFoldDB" id="A0A6G1AB40"/>
<dbReference type="GO" id="GO:0034361">
    <property type="term" value="C:very-low-density lipoprotein particle"/>
    <property type="evidence" value="ECO:0007669"/>
    <property type="project" value="TreeGrafter"/>
</dbReference>
<evidence type="ECO:0000256" key="6">
    <source>
        <dbReference type="ARBA" id="ARBA00022525"/>
    </source>
</evidence>
<feature type="region of interest" description="Disordered" evidence="10">
    <location>
        <begin position="1"/>
        <end position="27"/>
    </location>
</feature>
<protein>
    <recommendedName>
        <fullName evidence="4">Apolipoprotein C-IV</fullName>
    </recommendedName>
    <alternativeName>
        <fullName evidence="9">Apolipoprotein C4</fullName>
    </alternativeName>
</protein>
<comment type="similarity">
    <text evidence="3">Belongs to the apolipoprotein C4 family.</text>
</comment>
<reference evidence="11 12" key="1">
    <citation type="submission" date="2019-11" db="EMBL/GenBank/DDBJ databases">
        <authorList>
            <person name="Yang C."/>
            <person name="Li F."/>
        </authorList>
    </citation>
    <scope>NUCLEOTIDE SEQUENCE [LARGE SCALE GENOMIC DNA]</scope>
    <source>
        <strain evidence="11">KB4526</strain>
        <tissue evidence="11">Muscle</tissue>
    </source>
</reference>
<comment type="subcellular location">
    <subcellularLocation>
        <location evidence="2">Secreted</location>
    </subcellularLocation>
</comment>
<feature type="non-terminal residue" evidence="11">
    <location>
        <position position="1"/>
    </location>
</feature>
<dbReference type="GO" id="GO:0070328">
    <property type="term" value="P:triglyceride homeostasis"/>
    <property type="evidence" value="ECO:0007669"/>
    <property type="project" value="TreeGrafter"/>
</dbReference>
<evidence type="ECO:0000256" key="5">
    <source>
        <dbReference type="ARBA" id="ARBA00022448"/>
    </source>
</evidence>
<organism evidence="11 12">
    <name type="scientific">Crocuta crocuta</name>
    <name type="common">Spotted hyena</name>
    <dbReference type="NCBI Taxonomy" id="9678"/>
    <lineage>
        <taxon>Eukaryota</taxon>
        <taxon>Metazoa</taxon>
        <taxon>Chordata</taxon>
        <taxon>Craniata</taxon>
        <taxon>Vertebrata</taxon>
        <taxon>Euteleostomi</taxon>
        <taxon>Mammalia</taxon>
        <taxon>Eutheria</taxon>
        <taxon>Laurasiatheria</taxon>
        <taxon>Carnivora</taxon>
        <taxon>Feliformia</taxon>
        <taxon>Hyaenidae</taxon>
        <taxon>Crocuta</taxon>
    </lineage>
</organism>
<name>A0A6G1AB40_CROCR</name>
<evidence type="ECO:0000256" key="2">
    <source>
        <dbReference type="ARBA" id="ARBA00004613"/>
    </source>
</evidence>
<evidence type="ECO:0000256" key="3">
    <source>
        <dbReference type="ARBA" id="ARBA00007402"/>
    </source>
</evidence>
<dbReference type="PANTHER" id="PTHR32288">
    <property type="entry name" value="APOLIPOPROTEIN C-IV"/>
    <property type="match status" value="1"/>
</dbReference>
<evidence type="ECO:0000256" key="10">
    <source>
        <dbReference type="SAM" id="MobiDB-lite"/>
    </source>
</evidence>
<evidence type="ECO:0000256" key="4">
    <source>
        <dbReference type="ARBA" id="ARBA00013939"/>
    </source>
</evidence>
<evidence type="ECO:0000256" key="7">
    <source>
        <dbReference type="ARBA" id="ARBA00022729"/>
    </source>
</evidence>
<feature type="non-terminal residue" evidence="11">
    <location>
        <position position="102"/>
    </location>
</feature>
<keyword evidence="7" id="KW-0732">Signal</keyword>
<evidence type="ECO:0000313" key="12">
    <source>
        <dbReference type="Proteomes" id="UP000475037"/>
    </source>
</evidence>
<dbReference type="PANTHER" id="PTHR32288:SF0">
    <property type="entry name" value="APOLIPOPROTEIN C-IV"/>
    <property type="match status" value="1"/>
</dbReference>
<dbReference type="InterPro" id="IPR028120">
    <property type="entry name" value="APOC4"/>
</dbReference>
<comment type="function">
    <text evidence="1">May participate in lipoprotein metabolism.</text>
</comment>
<dbReference type="EMBL" id="VOAJ01006359">
    <property type="protein sequence ID" value="KAF0872423.1"/>
    <property type="molecule type" value="Genomic_DNA"/>
</dbReference>
<gene>
    <name evidence="11" type="primary">Apoc4</name>
    <name evidence="11" type="ORF">FOF47_R09258</name>
</gene>
<keyword evidence="6" id="KW-0964">Secreted</keyword>
<dbReference type="GO" id="GO:0034364">
    <property type="term" value="C:high-density lipoprotein particle"/>
    <property type="evidence" value="ECO:0007669"/>
    <property type="project" value="TreeGrafter"/>
</dbReference>
<accession>A0A6G1AB40</accession>
<keyword evidence="5" id="KW-0813">Transport</keyword>